<dbReference type="PATRIC" id="fig|1345697.3.peg.3121"/>
<reference evidence="7 8" key="1">
    <citation type="journal article" date="2014" name="Genome Announc.">
        <title>Complete Genome Sequence of the Thermophilic Polychlorinated Biphenyl Degrader Geobacillus sp. Strain JF8 (NBRC 109937).</title>
        <authorList>
            <person name="Shintani M."/>
            <person name="Ohtsubo Y."/>
            <person name="Fukuda K."/>
            <person name="Hosoyama A."/>
            <person name="Ohji S."/>
            <person name="Yamazoe A."/>
            <person name="Fujita N."/>
            <person name="Nagata Y."/>
            <person name="Tsuda M."/>
            <person name="Hatta T."/>
            <person name="Kimbara K."/>
        </authorList>
    </citation>
    <scope>NUCLEOTIDE SEQUENCE [LARGE SCALE GENOMIC DNA]</scope>
    <source>
        <strain evidence="7 8">JF8</strain>
    </source>
</reference>
<gene>
    <name evidence="7" type="ORF">M493_15900</name>
</gene>
<evidence type="ECO:0000313" key="7">
    <source>
        <dbReference type="EMBL" id="AGT33396.1"/>
    </source>
</evidence>
<evidence type="ECO:0000256" key="5">
    <source>
        <dbReference type="ARBA" id="ARBA00023136"/>
    </source>
</evidence>
<sequence>MDKQLVSSPSSVAYILGKKYLLVVIGSIIQGAAMGVFLFPNAIPSGGAGGITVLLNHLFRLPTSIGLWIVNASALLVAFRYLGGASAVGTVISITVTSVSIQFFETHWHTPLPNVWADAAAGSIVLGVGIAILLRQGVSHGGIGIIALLIARSKHVNPGRPLFWINGAIFLLIGYIIDWHLVPQAIGCQWLSTRVVDWLYSTPMPRRISTAALGWRKR</sequence>
<evidence type="ECO:0000256" key="4">
    <source>
        <dbReference type="ARBA" id="ARBA00022989"/>
    </source>
</evidence>
<feature type="transmembrane region" description="Helical" evidence="6">
    <location>
        <begin position="124"/>
        <end position="150"/>
    </location>
</feature>
<protein>
    <recommendedName>
        <fullName evidence="9">YitT family protein</fullName>
    </recommendedName>
</protein>
<keyword evidence="4 6" id="KW-1133">Transmembrane helix</keyword>
<evidence type="ECO:0000256" key="1">
    <source>
        <dbReference type="ARBA" id="ARBA00004651"/>
    </source>
</evidence>
<evidence type="ECO:0008006" key="9">
    <source>
        <dbReference type="Google" id="ProtNLM"/>
    </source>
</evidence>
<dbReference type="HOGENOM" id="CLU_063199_6_0_9"/>
<keyword evidence="2" id="KW-1003">Cell membrane</keyword>
<dbReference type="InterPro" id="IPR003740">
    <property type="entry name" value="YitT"/>
</dbReference>
<dbReference type="PANTHER" id="PTHR33545:SF9">
    <property type="entry name" value="UPF0750 MEMBRANE PROTEIN YITE"/>
    <property type="match status" value="1"/>
</dbReference>
<feature type="transmembrane region" description="Helical" evidence="6">
    <location>
        <begin position="162"/>
        <end position="182"/>
    </location>
</feature>
<dbReference type="EMBL" id="CP006254">
    <property type="protein sequence ID" value="AGT33396.1"/>
    <property type="molecule type" value="Genomic_DNA"/>
</dbReference>
<dbReference type="Pfam" id="PF02588">
    <property type="entry name" value="YitT_membrane"/>
    <property type="match status" value="1"/>
</dbReference>
<feature type="transmembrane region" description="Helical" evidence="6">
    <location>
        <begin position="86"/>
        <end position="104"/>
    </location>
</feature>
<keyword evidence="5 6" id="KW-0472">Membrane</keyword>
<evidence type="ECO:0000256" key="3">
    <source>
        <dbReference type="ARBA" id="ARBA00022692"/>
    </source>
</evidence>
<keyword evidence="8" id="KW-1185">Reference proteome</keyword>
<evidence type="ECO:0000313" key="8">
    <source>
        <dbReference type="Proteomes" id="UP000015500"/>
    </source>
</evidence>
<dbReference type="Proteomes" id="UP000015500">
    <property type="component" value="Chromosome"/>
</dbReference>
<dbReference type="STRING" id="1921421.M493_15900"/>
<comment type="subcellular location">
    <subcellularLocation>
        <location evidence="1">Cell membrane</location>
        <topology evidence="1">Multi-pass membrane protein</topology>
    </subcellularLocation>
</comment>
<dbReference type="PANTHER" id="PTHR33545">
    <property type="entry name" value="UPF0750 MEMBRANE PROTEIN YITT-RELATED"/>
    <property type="match status" value="1"/>
</dbReference>
<dbReference type="AlphaFoldDB" id="S6A3U2"/>
<feature type="transmembrane region" description="Helical" evidence="6">
    <location>
        <begin position="59"/>
        <end position="79"/>
    </location>
</feature>
<dbReference type="RefSeq" id="WP_020961185.1">
    <property type="nucleotide sequence ID" value="NC_022080.4"/>
</dbReference>
<name>S6A3U2_GEOG3</name>
<proteinExistence type="predicted"/>
<dbReference type="GO" id="GO:0005886">
    <property type="term" value="C:plasma membrane"/>
    <property type="evidence" value="ECO:0007669"/>
    <property type="project" value="UniProtKB-SubCell"/>
</dbReference>
<dbReference type="KEGG" id="gjf:M493_15900"/>
<dbReference type="InterPro" id="IPR051461">
    <property type="entry name" value="UPF0750_membrane"/>
</dbReference>
<accession>S6A3U2</accession>
<feature type="transmembrane region" description="Helical" evidence="6">
    <location>
        <begin position="20"/>
        <end position="39"/>
    </location>
</feature>
<evidence type="ECO:0000256" key="6">
    <source>
        <dbReference type="SAM" id="Phobius"/>
    </source>
</evidence>
<organism evidence="7 8">
    <name type="scientific">Geobacillus genomosp. 3</name>
    <dbReference type="NCBI Taxonomy" id="1921421"/>
    <lineage>
        <taxon>Bacteria</taxon>
        <taxon>Bacillati</taxon>
        <taxon>Bacillota</taxon>
        <taxon>Bacilli</taxon>
        <taxon>Bacillales</taxon>
        <taxon>Anoxybacillaceae</taxon>
        <taxon>Geobacillus</taxon>
    </lineage>
</organism>
<keyword evidence="3 6" id="KW-0812">Transmembrane</keyword>
<evidence type="ECO:0000256" key="2">
    <source>
        <dbReference type="ARBA" id="ARBA00022475"/>
    </source>
</evidence>